<dbReference type="InterPro" id="IPR021284">
    <property type="entry name" value="DUF2750"/>
</dbReference>
<dbReference type="OrthoDB" id="5916942at2"/>
<dbReference type="AlphaFoldDB" id="A0A1R4B288"/>
<dbReference type="STRING" id="1918946.VPAL9027_00959"/>
<organism evidence="1 2">
    <name type="scientific">Vibrio palustris</name>
    <dbReference type="NCBI Taxonomy" id="1918946"/>
    <lineage>
        <taxon>Bacteria</taxon>
        <taxon>Pseudomonadati</taxon>
        <taxon>Pseudomonadota</taxon>
        <taxon>Gammaproteobacteria</taxon>
        <taxon>Vibrionales</taxon>
        <taxon>Vibrionaceae</taxon>
        <taxon>Vibrio</taxon>
    </lineage>
</organism>
<evidence type="ECO:0000313" key="1">
    <source>
        <dbReference type="EMBL" id="SJL83013.1"/>
    </source>
</evidence>
<dbReference type="Pfam" id="PF11042">
    <property type="entry name" value="DUF2750"/>
    <property type="match status" value="1"/>
</dbReference>
<dbReference type="RefSeq" id="WP_077312829.1">
    <property type="nucleotide sequence ID" value="NZ_AP024887.1"/>
</dbReference>
<accession>A0A1R4B288</accession>
<keyword evidence="2" id="KW-1185">Reference proteome</keyword>
<reference evidence="1 2" key="1">
    <citation type="submission" date="2017-02" db="EMBL/GenBank/DDBJ databases">
        <authorList>
            <person name="Peterson S.W."/>
        </authorList>
    </citation>
    <scope>NUCLEOTIDE SEQUENCE [LARGE SCALE GENOMIC DNA]</scope>
    <source>
        <strain evidence="1 2">CECT 9027</strain>
    </source>
</reference>
<dbReference type="Proteomes" id="UP000189475">
    <property type="component" value="Unassembled WGS sequence"/>
</dbReference>
<evidence type="ECO:0008006" key="3">
    <source>
        <dbReference type="Google" id="ProtNLM"/>
    </source>
</evidence>
<proteinExistence type="predicted"/>
<gene>
    <name evidence="1" type="ORF">VPAL9027_00959</name>
</gene>
<name>A0A1R4B288_9VIBR</name>
<sequence length="116" mass="13283">MSNLTTDMQANLALFVEETQNTHTVWGLQTEEGWLSCDSTEFANSEVMPFWSTKEDAQTHNIEEWAEFEVVSIPLDVFIEDWLVTLDEDGVLIGPNWNQNLDGKEVEPADLVKMYL</sequence>
<protein>
    <recommendedName>
        <fullName evidence="3">DUF2750 domain-containing protein</fullName>
    </recommendedName>
</protein>
<evidence type="ECO:0000313" key="2">
    <source>
        <dbReference type="Proteomes" id="UP000189475"/>
    </source>
</evidence>
<dbReference type="EMBL" id="FUFT01000002">
    <property type="protein sequence ID" value="SJL83013.1"/>
    <property type="molecule type" value="Genomic_DNA"/>
</dbReference>